<dbReference type="PROSITE" id="PS50126">
    <property type="entry name" value="S1"/>
    <property type="match status" value="2"/>
</dbReference>
<evidence type="ECO:0000259" key="2">
    <source>
        <dbReference type="PROSITE" id="PS50126"/>
    </source>
</evidence>
<dbReference type="SUPFAM" id="SSF50249">
    <property type="entry name" value="Nucleic acid-binding proteins"/>
    <property type="match status" value="2"/>
</dbReference>
<sequence length="512" mass="56252">MLYNRVSTAQLLQRRVAVSAPFLRPLTCYAAAEATPEAATTSVKVNEVYSGKVTKIIPGVAFVTLDNNVLGRLHISMLSKERVESIEEVFAVGDELKAVVVSNVGGSVTELSTKALELVPGQMKTDKQVGSVVTGTAKVRRKDGWLIALNGASALVRPFNLTQSLERGQSVQIDELCSGKVTKILPEMVSVTLDNNDPASLHISMISRERVDDIEEVFAVGDELKAVVVSIAKRTGIKLSTKALELVPGQMKTDKQVGSVVTGTAKMRRKDGWMVMLDGVAALVRNYDQHLERRQSVQSAMKGKKRKGAGEPKQPKPKQPKPKPKGEPDNLGWRWNENVKLELQHLAAATPAGTSLVAIQRHVAVTLATWDAVWEEYLHPKWAEQKTRLHGAQEKVLERYFKKLEEEAAIESQKRWGTRKQLVVFFGNAGIGTRVGWGAKAVLRACRKVVERPNSGKPTDRVPGKVVTVDEFRTSRVSSAMNTPLPCEVELDRSKPTRLEGWKPQPAAPGYP</sequence>
<dbReference type="GO" id="GO:0043489">
    <property type="term" value="P:RNA stabilization"/>
    <property type="evidence" value="ECO:0007669"/>
    <property type="project" value="TreeGrafter"/>
</dbReference>
<dbReference type="SMART" id="SM00316">
    <property type="entry name" value="S1"/>
    <property type="match status" value="2"/>
</dbReference>
<dbReference type="Proteomes" id="UP000485058">
    <property type="component" value="Unassembled WGS sequence"/>
</dbReference>
<dbReference type="PANTHER" id="PTHR15838">
    <property type="entry name" value="NUCLEOLAR PROTEIN OF 40 KDA"/>
    <property type="match status" value="1"/>
</dbReference>
<evidence type="ECO:0000313" key="3">
    <source>
        <dbReference type="EMBL" id="GFH16224.1"/>
    </source>
</evidence>
<organism evidence="3 4">
    <name type="scientific">Haematococcus lacustris</name>
    <name type="common">Green alga</name>
    <name type="synonym">Haematococcus pluvialis</name>
    <dbReference type="NCBI Taxonomy" id="44745"/>
    <lineage>
        <taxon>Eukaryota</taxon>
        <taxon>Viridiplantae</taxon>
        <taxon>Chlorophyta</taxon>
        <taxon>core chlorophytes</taxon>
        <taxon>Chlorophyceae</taxon>
        <taxon>CS clade</taxon>
        <taxon>Chlamydomonadales</taxon>
        <taxon>Haematococcaceae</taxon>
        <taxon>Haematococcus</taxon>
    </lineage>
</organism>
<dbReference type="Gene3D" id="2.40.50.140">
    <property type="entry name" value="Nucleic acid-binding proteins"/>
    <property type="match status" value="2"/>
</dbReference>
<reference evidence="3 4" key="1">
    <citation type="submission" date="2020-02" db="EMBL/GenBank/DDBJ databases">
        <title>Draft genome sequence of Haematococcus lacustris strain NIES-144.</title>
        <authorList>
            <person name="Morimoto D."/>
            <person name="Nakagawa S."/>
            <person name="Yoshida T."/>
            <person name="Sawayama S."/>
        </authorList>
    </citation>
    <scope>NUCLEOTIDE SEQUENCE [LARGE SCALE GENOMIC DNA]</scope>
    <source>
        <strain evidence="3 4">NIES-144</strain>
    </source>
</reference>
<dbReference type="AlphaFoldDB" id="A0A699ZBH2"/>
<name>A0A699ZBH2_HAELA</name>
<dbReference type="Pfam" id="PF00575">
    <property type="entry name" value="S1"/>
    <property type="match status" value="2"/>
</dbReference>
<dbReference type="EMBL" id="BLLF01000964">
    <property type="protein sequence ID" value="GFH16224.1"/>
    <property type="molecule type" value="Genomic_DNA"/>
</dbReference>
<feature type="region of interest" description="Disordered" evidence="1">
    <location>
        <begin position="488"/>
        <end position="512"/>
    </location>
</feature>
<feature type="region of interest" description="Disordered" evidence="1">
    <location>
        <begin position="293"/>
        <end position="332"/>
    </location>
</feature>
<comment type="caution">
    <text evidence="3">The sequence shown here is derived from an EMBL/GenBank/DDBJ whole genome shotgun (WGS) entry which is preliminary data.</text>
</comment>
<feature type="compositionally biased region" description="Basic and acidic residues" evidence="1">
    <location>
        <begin position="490"/>
        <end position="501"/>
    </location>
</feature>
<protein>
    <recommendedName>
        <fullName evidence="2">S1 motif domain-containing protein</fullName>
    </recommendedName>
</protein>
<keyword evidence="4" id="KW-1185">Reference proteome</keyword>
<dbReference type="InterPro" id="IPR012340">
    <property type="entry name" value="NA-bd_OB-fold"/>
</dbReference>
<feature type="domain" description="S1 motif" evidence="2">
    <location>
        <begin position="174"/>
        <end position="242"/>
    </location>
</feature>
<proteinExistence type="predicted"/>
<feature type="domain" description="S1 motif" evidence="2">
    <location>
        <begin position="46"/>
        <end position="114"/>
    </location>
</feature>
<gene>
    <name evidence="3" type="ORF">HaLaN_12605</name>
</gene>
<dbReference type="GO" id="GO:0003723">
    <property type="term" value="F:RNA binding"/>
    <property type="evidence" value="ECO:0007669"/>
    <property type="project" value="TreeGrafter"/>
</dbReference>
<dbReference type="InterPro" id="IPR003029">
    <property type="entry name" value="S1_domain"/>
</dbReference>
<accession>A0A699ZBH2</accession>
<dbReference type="PANTHER" id="PTHR15838:SF3">
    <property type="entry name" value="PROTEIN PIGMENT DEFECTIVE 338, CHLOROPLASTIC"/>
    <property type="match status" value="1"/>
</dbReference>
<evidence type="ECO:0000256" key="1">
    <source>
        <dbReference type="SAM" id="MobiDB-lite"/>
    </source>
</evidence>
<evidence type="ECO:0000313" key="4">
    <source>
        <dbReference type="Proteomes" id="UP000485058"/>
    </source>
</evidence>